<sequence>MERLILILLLAPWLAVAAGLENVNETDLADNSTDPNKDMYVIHAMVYQVGIVTNRTDNETANLNSTGNQEAVTFYNTNGSHVDLSKIANPLLTNVTAQSMVGVAPVPAAEAGPSQLPWGTLNHLANIAPSTASKDSSQIKAAKRSIKSVDVLAPEMLNTFYRSLFKRDAPGTPVAVHSGAALIPADAGVQSLALPPLLSLNRNMSDIPVPIPNTSVVHYAKINTLVSKT</sequence>
<organism evidence="2 3">
    <name type="scientific">Trichoplusia ni</name>
    <name type="common">Cabbage looper</name>
    <dbReference type="NCBI Taxonomy" id="7111"/>
    <lineage>
        <taxon>Eukaryota</taxon>
        <taxon>Metazoa</taxon>
        <taxon>Ecdysozoa</taxon>
        <taxon>Arthropoda</taxon>
        <taxon>Hexapoda</taxon>
        <taxon>Insecta</taxon>
        <taxon>Pterygota</taxon>
        <taxon>Neoptera</taxon>
        <taxon>Endopterygota</taxon>
        <taxon>Lepidoptera</taxon>
        <taxon>Glossata</taxon>
        <taxon>Ditrysia</taxon>
        <taxon>Noctuoidea</taxon>
        <taxon>Noctuidae</taxon>
        <taxon>Plusiinae</taxon>
        <taxon>Trichoplusia</taxon>
    </lineage>
</organism>
<reference evidence="3" key="1">
    <citation type="submission" date="2025-08" db="UniProtKB">
        <authorList>
            <consortium name="RefSeq"/>
        </authorList>
    </citation>
    <scope>IDENTIFICATION</scope>
</reference>
<dbReference type="OrthoDB" id="7356781at2759"/>
<dbReference type="InParanoid" id="A0A7E5VPN4"/>
<evidence type="ECO:0000313" key="3">
    <source>
        <dbReference type="RefSeq" id="XP_026730293.1"/>
    </source>
</evidence>
<dbReference type="RefSeq" id="XP_026730293.1">
    <property type="nucleotide sequence ID" value="XM_026874492.1"/>
</dbReference>
<keyword evidence="1" id="KW-0732">Signal</keyword>
<proteinExistence type="predicted"/>
<dbReference type="Proteomes" id="UP000322000">
    <property type="component" value="Chromosome 7"/>
</dbReference>
<dbReference type="KEGG" id="tnl:113495648"/>
<evidence type="ECO:0000313" key="2">
    <source>
        <dbReference type="Proteomes" id="UP000322000"/>
    </source>
</evidence>
<accession>A0A7E5VPN4</accession>
<keyword evidence="2" id="KW-1185">Reference proteome</keyword>
<feature type="chain" id="PRO_5028855642" evidence="1">
    <location>
        <begin position="18"/>
        <end position="229"/>
    </location>
</feature>
<dbReference type="AlphaFoldDB" id="A0A7E5VPN4"/>
<feature type="signal peptide" evidence="1">
    <location>
        <begin position="1"/>
        <end position="17"/>
    </location>
</feature>
<evidence type="ECO:0000256" key="1">
    <source>
        <dbReference type="SAM" id="SignalP"/>
    </source>
</evidence>
<name>A0A7E5VPN4_TRINI</name>
<gene>
    <name evidence="3" type="primary">LOC113495648</name>
</gene>
<dbReference type="GeneID" id="113495648"/>
<protein>
    <submittedName>
        <fullName evidence="3">Uncharacterized protein LOC113495648</fullName>
    </submittedName>
</protein>